<evidence type="ECO:0000256" key="6">
    <source>
        <dbReference type="ARBA" id="ARBA00024209"/>
    </source>
</evidence>
<dbReference type="PANTHER" id="PTHR14155:SF627">
    <property type="entry name" value="OS06G0192800 PROTEIN"/>
    <property type="match status" value="1"/>
</dbReference>
<evidence type="ECO:0000256" key="7">
    <source>
        <dbReference type="PROSITE-ProRule" id="PRU00175"/>
    </source>
</evidence>
<comment type="caution">
    <text evidence="10">The sequence shown here is derived from an EMBL/GenBank/DDBJ whole genome shotgun (WGS) entry which is preliminary data.</text>
</comment>
<evidence type="ECO:0000313" key="11">
    <source>
        <dbReference type="Proteomes" id="UP000825935"/>
    </source>
</evidence>
<comment type="similarity">
    <text evidence="6">Belongs to the RING-type zinc finger family. ATL subfamily.</text>
</comment>
<dbReference type="EC" id="2.3.2.27" evidence="2"/>
<evidence type="ECO:0000256" key="3">
    <source>
        <dbReference type="ARBA" id="ARBA00022723"/>
    </source>
</evidence>
<dbReference type="InterPro" id="IPR013083">
    <property type="entry name" value="Znf_RING/FYVE/PHD"/>
</dbReference>
<evidence type="ECO:0000256" key="4">
    <source>
        <dbReference type="ARBA" id="ARBA00022771"/>
    </source>
</evidence>
<evidence type="ECO:0000256" key="2">
    <source>
        <dbReference type="ARBA" id="ARBA00012483"/>
    </source>
</evidence>
<dbReference type="AlphaFoldDB" id="A0A8T2R9S3"/>
<dbReference type="OrthoDB" id="8062037at2759"/>
<evidence type="ECO:0000256" key="1">
    <source>
        <dbReference type="ARBA" id="ARBA00000900"/>
    </source>
</evidence>
<dbReference type="Gene3D" id="3.30.40.10">
    <property type="entry name" value="Zinc/RING finger domain, C3HC4 (zinc finger)"/>
    <property type="match status" value="1"/>
</dbReference>
<feature type="domain" description="RING-type" evidence="9">
    <location>
        <begin position="158"/>
        <end position="200"/>
    </location>
</feature>
<keyword evidence="5" id="KW-0862">Zinc</keyword>
<feature type="transmembrane region" description="Helical" evidence="8">
    <location>
        <begin position="42"/>
        <end position="65"/>
    </location>
</feature>
<dbReference type="GO" id="GO:0008270">
    <property type="term" value="F:zinc ion binding"/>
    <property type="evidence" value="ECO:0007669"/>
    <property type="project" value="UniProtKB-KW"/>
</dbReference>
<protein>
    <recommendedName>
        <fullName evidence="2">RING-type E3 ubiquitin transferase</fullName>
        <ecNumber evidence="2">2.3.2.27</ecNumber>
    </recommendedName>
</protein>
<dbReference type="SUPFAM" id="SSF57850">
    <property type="entry name" value="RING/U-box"/>
    <property type="match status" value="1"/>
</dbReference>
<sequence length="224" mass="24500">MSISAGLRGLQLLQSVSPVASPLPALYDARLPLTSAYPSGAVIHGHFMIIIVTLIILTFVLMAVFSLRVHHSAISWGGDVGNASVAASPPSPQGLDRGSIDKLPVAVFHSLEEEVTIRVTQPEKCDSIGKDESQGAPTKDDGGFIVHHDRKRTCRAECAICLTEFRESECIRMLPRCEHCFHRQCIDVWLFTHSTCPLCRSNLLRFPAEASRSNPHTVSQDSES</sequence>
<organism evidence="10 11">
    <name type="scientific">Ceratopteris richardii</name>
    <name type="common">Triangle waterfern</name>
    <dbReference type="NCBI Taxonomy" id="49495"/>
    <lineage>
        <taxon>Eukaryota</taxon>
        <taxon>Viridiplantae</taxon>
        <taxon>Streptophyta</taxon>
        <taxon>Embryophyta</taxon>
        <taxon>Tracheophyta</taxon>
        <taxon>Polypodiopsida</taxon>
        <taxon>Polypodiidae</taxon>
        <taxon>Polypodiales</taxon>
        <taxon>Pteridineae</taxon>
        <taxon>Pteridaceae</taxon>
        <taxon>Parkerioideae</taxon>
        <taxon>Ceratopteris</taxon>
    </lineage>
</organism>
<dbReference type="Pfam" id="PF13639">
    <property type="entry name" value="zf-RING_2"/>
    <property type="match status" value="1"/>
</dbReference>
<dbReference type="InterPro" id="IPR001841">
    <property type="entry name" value="Znf_RING"/>
</dbReference>
<name>A0A8T2R9S3_CERRI</name>
<keyword evidence="8" id="KW-1133">Transmembrane helix</keyword>
<keyword evidence="8" id="KW-0812">Transmembrane</keyword>
<evidence type="ECO:0000256" key="5">
    <source>
        <dbReference type="ARBA" id="ARBA00022833"/>
    </source>
</evidence>
<dbReference type="PANTHER" id="PTHR14155">
    <property type="entry name" value="RING FINGER DOMAIN-CONTAINING"/>
    <property type="match status" value="1"/>
</dbReference>
<dbReference type="SMART" id="SM00184">
    <property type="entry name" value="RING"/>
    <property type="match status" value="1"/>
</dbReference>
<dbReference type="InterPro" id="IPR053238">
    <property type="entry name" value="RING-H2_zinc_finger"/>
</dbReference>
<evidence type="ECO:0000256" key="8">
    <source>
        <dbReference type="SAM" id="Phobius"/>
    </source>
</evidence>
<keyword evidence="8" id="KW-0472">Membrane</keyword>
<evidence type="ECO:0000313" key="10">
    <source>
        <dbReference type="EMBL" id="KAH7292657.1"/>
    </source>
</evidence>
<dbReference type="PROSITE" id="PS50089">
    <property type="entry name" value="ZF_RING_2"/>
    <property type="match status" value="1"/>
</dbReference>
<gene>
    <name evidence="10" type="ORF">KP509_29G079700</name>
</gene>
<keyword evidence="11" id="KW-1185">Reference proteome</keyword>
<dbReference type="Proteomes" id="UP000825935">
    <property type="component" value="Chromosome 29"/>
</dbReference>
<dbReference type="GO" id="GO:0061630">
    <property type="term" value="F:ubiquitin protein ligase activity"/>
    <property type="evidence" value="ECO:0007669"/>
    <property type="project" value="UniProtKB-EC"/>
</dbReference>
<reference evidence="10" key="1">
    <citation type="submission" date="2021-08" db="EMBL/GenBank/DDBJ databases">
        <title>WGS assembly of Ceratopteris richardii.</title>
        <authorList>
            <person name="Marchant D.B."/>
            <person name="Chen G."/>
            <person name="Jenkins J."/>
            <person name="Shu S."/>
            <person name="Leebens-Mack J."/>
            <person name="Grimwood J."/>
            <person name="Schmutz J."/>
            <person name="Soltis P."/>
            <person name="Soltis D."/>
            <person name="Chen Z.-H."/>
        </authorList>
    </citation>
    <scope>NUCLEOTIDE SEQUENCE</scope>
    <source>
        <strain evidence="10">Whitten #5841</strain>
        <tissue evidence="10">Leaf</tissue>
    </source>
</reference>
<dbReference type="CDD" id="cd16461">
    <property type="entry name" value="RING-H2_EL5-like"/>
    <property type="match status" value="1"/>
</dbReference>
<keyword evidence="3" id="KW-0479">Metal-binding</keyword>
<evidence type="ECO:0000259" key="9">
    <source>
        <dbReference type="PROSITE" id="PS50089"/>
    </source>
</evidence>
<accession>A0A8T2R9S3</accession>
<keyword evidence="4 7" id="KW-0863">Zinc-finger</keyword>
<dbReference type="EMBL" id="CM035434">
    <property type="protein sequence ID" value="KAH7292657.1"/>
    <property type="molecule type" value="Genomic_DNA"/>
</dbReference>
<comment type="catalytic activity">
    <reaction evidence="1">
        <text>S-ubiquitinyl-[E2 ubiquitin-conjugating enzyme]-L-cysteine + [acceptor protein]-L-lysine = [E2 ubiquitin-conjugating enzyme]-L-cysteine + N(6)-ubiquitinyl-[acceptor protein]-L-lysine.</text>
        <dbReference type="EC" id="2.3.2.27"/>
    </reaction>
</comment>
<proteinExistence type="inferred from homology"/>